<evidence type="ECO:0000313" key="5">
    <source>
        <dbReference type="Proteomes" id="UP000236630"/>
    </source>
</evidence>
<feature type="region of interest" description="Disordered" evidence="3">
    <location>
        <begin position="888"/>
        <end position="923"/>
    </location>
</feature>
<dbReference type="AlphaFoldDB" id="A0A2H5Q7D9"/>
<evidence type="ECO:0000256" key="2">
    <source>
        <dbReference type="ARBA" id="ARBA00023242"/>
    </source>
</evidence>
<proteinExistence type="predicted"/>
<dbReference type="PANTHER" id="PTHR15502">
    <property type="entry name" value="CALCINEURIN-BINDING PROTEIN CABIN 1-RELATED"/>
    <property type="match status" value="1"/>
</dbReference>
<comment type="caution">
    <text evidence="4">The sequence shown here is derived from an EMBL/GenBank/DDBJ whole genome shotgun (WGS) entry which is preliminary data.</text>
</comment>
<feature type="non-terminal residue" evidence="4">
    <location>
        <position position="923"/>
    </location>
</feature>
<dbReference type="GO" id="GO:0031491">
    <property type="term" value="F:nucleosome binding"/>
    <property type="evidence" value="ECO:0007669"/>
    <property type="project" value="TreeGrafter"/>
</dbReference>
<dbReference type="EMBL" id="BDQV01000239">
    <property type="protein sequence ID" value="GAY60550.1"/>
    <property type="molecule type" value="Genomic_DNA"/>
</dbReference>
<feature type="compositionally biased region" description="Low complexity" evidence="3">
    <location>
        <begin position="888"/>
        <end position="897"/>
    </location>
</feature>
<dbReference type="InterPro" id="IPR033053">
    <property type="entry name" value="Hir3/CABIN1"/>
</dbReference>
<feature type="compositionally biased region" description="Basic and acidic residues" evidence="3">
    <location>
        <begin position="254"/>
        <end position="280"/>
    </location>
</feature>
<evidence type="ECO:0000313" key="4">
    <source>
        <dbReference type="EMBL" id="GAY60550.1"/>
    </source>
</evidence>
<sequence length="923" mass="103563">MKILAKSDFKVYLPQLTPLPPADKSEGIKSVKSEGIKSVELLALDILIKACEKIEPMNSEMCLSCHRRKLQILMAVSGMDASLASCKTFFQNSGLKTHSASDMVSTENSSKQWYHLVADEIKAILQCISQVKNFIDQSRDYVTLIAAIHDLLSEYGLCRAGEGDGGGEGTFLKFAIKHLLALNVKLKPNFSSSNKENSQYDKQLSHHDHFKISEDEIGSDAMDLEMVGAETCETVAGKKDDSDGTTSNGMPSHLDLEKENSRVGSDGHFDNEDNDDKREKNSNHALNVKTNSHRMNCFYCLYGLNLRSDSSYEDDLVTHRNTSRGDYKTKERSADVFQCVLPYAKASSKTGLVKLRRVLRAIHKHFPQPPEDDLAGNAIDKFLDDLDLCEDILSEESGSDGYLGNIMKIIFRDIVWVKQFKAPSSGSSEPYLGVYRNLYYYLAQAEEMSTTDKWPGFELTKEGEGFVQKNANLFKFDLLYNPLRFESWQRLANIYDEARFFFSVVSNMIVAQIIISQKQEVDLLLNDGSKHINVTGWRKNVTLPQRIETSRRMSRRCLLMSLALAKTPEQHVSHSICAFVNSCFYVYWFGPAETILRYMGCTKITHQTTYLIIVRRLLETSYLHEHIVSLETKGKLETLEAINEKIRKRFKNPKLSNSNCAKVCRHASVAWCRSLIISLASITPLRSLPLSGIQAPNSMDGGLENSQLLCVYLQINEIWNSSFEEKIHLKTLEITWNPILSKLKNIIMKKAADENVESAYAMLRISYNFYRESSCVTLPSGVNLYLVPSRLASEAQFQPGIDGVETVCLSIPRKLLLWSYTLLQGRCASISAVVKHCEENVKIRKLDFHDVKFHNCGPSDPVLSSGVKCGMGYSGGTEAETAPVTVVAPASQSQSSAEITLLRRDAAAERSPQAQEGDNQDRV</sequence>
<gene>
    <name evidence="4" type="ORF">CUMW_202900</name>
</gene>
<organism evidence="4 5">
    <name type="scientific">Citrus unshiu</name>
    <name type="common">Satsuma mandarin</name>
    <name type="synonym">Citrus nobilis var. unshiu</name>
    <dbReference type="NCBI Taxonomy" id="55188"/>
    <lineage>
        <taxon>Eukaryota</taxon>
        <taxon>Viridiplantae</taxon>
        <taxon>Streptophyta</taxon>
        <taxon>Embryophyta</taxon>
        <taxon>Tracheophyta</taxon>
        <taxon>Spermatophyta</taxon>
        <taxon>Magnoliopsida</taxon>
        <taxon>eudicotyledons</taxon>
        <taxon>Gunneridae</taxon>
        <taxon>Pentapetalae</taxon>
        <taxon>rosids</taxon>
        <taxon>malvids</taxon>
        <taxon>Sapindales</taxon>
        <taxon>Rutaceae</taxon>
        <taxon>Aurantioideae</taxon>
        <taxon>Citrus</taxon>
    </lineage>
</organism>
<accession>A0A2H5Q7D9</accession>
<dbReference type="STRING" id="55188.A0A2H5Q7D9"/>
<evidence type="ECO:0000256" key="1">
    <source>
        <dbReference type="ARBA" id="ARBA00004123"/>
    </source>
</evidence>
<keyword evidence="5" id="KW-1185">Reference proteome</keyword>
<feature type="region of interest" description="Disordered" evidence="3">
    <location>
        <begin position="235"/>
        <end position="280"/>
    </location>
</feature>
<reference evidence="4 5" key="1">
    <citation type="journal article" date="2017" name="Front. Genet.">
        <title>Draft sequencing of the heterozygous diploid genome of Satsuma (Citrus unshiu Marc.) using a hybrid assembly approach.</title>
        <authorList>
            <person name="Shimizu T."/>
            <person name="Tanizawa Y."/>
            <person name="Mochizuki T."/>
            <person name="Nagasaki H."/>
            <person name="Yoshioka T."/>
            <person name="Toyoda A."/>
            <person name="Fujiyama A."/>
            <person name="Kaminuma E."/>
            <person name="Nakamura Y."/>
        </authorList>
    </citation>
    <scope>NUCLEOTIDE SEQUENCE [LARGE SCALE GENOMIC DNA]</scope>
    <source>
        <strain evidence="5">cv. Miyagawa wase</strain>
    </source>
</reference>
<dbReference type="Proteomes" id="UP000236630">
    <property type="component" value="Unassembled WGS sequence"/>
</dbReference>
<evidence type="ECO:0000256" key="3">
    <source>
        <dbReference type="SAM" id="MobiDB-lite"/>
    </source>
</evidence>
<dbReference type="PANTHER" id="PTHR15502:SF7">
    <property type="entry name" value="CALCINEURIN-BINDING PROTEIN CABIN-1"/>
    <property type="match status" value="1"/>
</dbReference>
<keyword evidence="2" id="KW-0539">Nucleus</keyword>
<protein>
    <submittedName>
        <fullName evidence="4">Uncharacterized protein</fullName>
    </submittedName>
</protein>
<dbReference type="GO" id="GO:0006325">
    <property type="term" value="P:chromatin organization"/>
    <property type="evidence" value="ECO:0007669"/>
    <property type="project" value="InterPro"/>
</dbReference>
<dbReference type="GO" id="GO:0005634">
    <property type="term" value="C:nucleus"/>
    <property type="evidence" value="ECO:0007669"/>
    <property type="project" value="UniProtKB-SubCell"/>
</dbReference>
<comment type="subcellular location">
    <subcellularLocation>
        <location evidence="1">Nucleus</location>
    </subcellularLocation>
</comment>
<name>A0A2H5Q7D9_CITUN</name>